<dbReference type="EMBL" id="CAJOAZ010017826">
    <property type="protein sequence ID" value="CAF4319504.1"/>
    <property type="molecule type" value="Genomic_DNA"/>
</dbReference>
<proteinExistence type="predicted"/>
<feature type="non-terminal residue" evidence="1">
    <location>
        <position position="1"/>
    </location>
</feature>
<name>A0A820J5C6_9BILA</name>
<organism evidence="1 2">
    <name type="scientific">Adineta steineri</name>
    <dbReference type="NCBI Taxonomy" id="433720"/>
    <lineage>
        <taxon>Eukaryota</taxon>
        <taxon>Metazoa</taxon>
        <taxon>Spiralia</taxon>
        <taxon>Gnathifera</taxon>
        <taxon>Rotifera</taxon>
        <taxon>Eurotatoria</taxon>
        <taxon>Bdelloidea</taxon>
        <taxon>Adinetida</taxon>
        <taxon>Adinetidae</taxon>
        <taxon>Adineta</taxon>
    </lineage>
</organism>
<evidence type="ECO:0000313" key="2">
    <source>
        <dbReference type="Proteomes" id="UP000663844"/>
    </source>
</evidence>
<evidence type="ECO:0000313" key="1">
    <source>
        <dbReference type="EMBL" id="CAF4319504.1"/>
    </source>
</evidence>
<comment type="caution">
    <text evidence="1">The sequence shown here is derived from an EMBL/GenBank/DDBJ whole genome shotgun (WGS) entry which is preliminary data.</text>
</comment>
<sequence>KIVPPGDLYGEGRFGQVRISMIT</sequence>
<gene>
    <name evidence="1" type="ORF">OXD698_LOCUS47089</name>
</gene>
<protein>
    <submittedName>
        <fullName evidence="1">Uncharacterized protein</fullName>
    </submittedName>
</protein>
<dbReference type="Proteomes" id="UP000663844">
    <property type="component" value="Unassembled WGS sequence"/>
</dbReference>
<dbReference type="AlphaFoldDB" id="A0A820J5C6"/>
<reference evidence="1" key="1">
    <citation type="submission" date="2021-02" db="EMBL/GenBank/DDBJ databases">
        <authorList>
            <person name="Nowell W R."/>
        </authorList>
    </citation>
    <scope>NUCLEOTIDE SEQUENCE</scope>
</reference>
<accession>A0A820J5C6</accession>